<evidence type="ECO:0000313" key="8">
    <source>
        <dbReference type="EMBL" id="MCM0622400.1"/>
    </source>
</evidence>
<dbReference type="SUPFAM" id="SSF103473">
    <property type="entry name" value="MFS general substrate transporter"/>
    <property type="match status" value="1"/>
</dbReference>
<proteinExistence type="predicted"/>
<evidence type="ECO:0000256" key="1">
    <source>
        <dbReference type="ARBA" id="ARBA00004651"/>
    </source>
</evidence>
<reference evidence="8" key="1">
    <citation type="submission" date="2022-05" db="EMBL/GenBank/DDBJ databases">
        <authorList>
            <person name="Tuo L."/>
        </authorList>
    </citation>
    <scope>NUCLEOTIDE SEQUENCE</scope>
    <source>
        <strain evidence="8">BSK12Z-4</strain>
    </source>
</reference>
<keyword evidence="3 6" id="KW-0812">Transmembrane</keyword>
<feature type="transmembrane region" description="Helical" evidence="6">
    <location>
        <begin position="43"/>
        <end position="66"/>
    </location>
</feature>
<dbReference type="CDD" id="cd06173">
    <property type="entry name" value="MFS_MefA_like"/>
    <property type="match status" value="1"/>
</dbReference>
<dbReference type="GO" id="GO:0022857">
    <property type="term" value="F:transmembrane transporter activity"/>
    <property type="evidence" value="ECO:0007669"/>
    <property type="project" value="InterPro"/>
</dbReference>
<feature type="transmembrane region" description="Helical" evidence="6">
    <location>
        <begin position="378"/>
        <end position="397"/>
    </location>
</feature>
<evidence type="ECO:0000256" key="2">
    <source>
        <dbReference type="ARBA" id="ARBA00022475"/>
    </source>
</evidence>
<organism evidence="8 9">
    <name type="scientific">Nocardioides bruguierae</name>
    <dbReference type="NCBI Taxonomy" id="2945102"/>
    <lineage>
        <taxon>Bacteria</taxon>
        <taxon>Bacillati</taxon>
        <taxon>Actinomycetota</taxon>
        <taxon>Actinomycetes</taxon>
        <taxon>Propionibacteriales</taxon>
        <taxon>Nocardioidaceae</taxon>
        <taxon>Nocardioides</taxon>
    </lineage>
</organism>
<dbReference type="InterPro" id="IPR036259">
    <property type="entry name" value="MFS_trans_sf"/>
</dbReference>
<feature type="transmembrane region" description="Helical" evidence="6">
    <location>
        <begin position="229"/>
        <end position="253"/>
    </location>
</feature>
<name>A0A9X2DB11_9ACTN</name>
<dbReference type="RefSeq" id="WP_250828617.1">
    <property type="nucleotide sequence ID" value="NZ_JAMOIL010000034.1"/>
</dbReference>
<comment type="caution">
    <text evidence="8">The sequence shown here is derived from an EMBL/GenBank/DDBJ whole genome shotgun (WGS) entry which is preliminary data.</text>
</comment>
<keyword evidence="2" id="KW-1003">Cell membrane</keyword>
<comment type="subcellular location">
    <subcellularLocation>
        <location evidence="1">Cell membrane</location>
        <topology evidence="1">Multi-pass membrane protein</topology>
    </subcellularLocation>
</comment>
<dbReference type="GO" id="GO:0005886">
    <property type="term" value="C:plasma membrane"/>
    <property type="evidence" value="ECO:0007669"/>
    <property type="project" value="UniProtKB-SubCell"/>
</dbReference>
<evidence type="ECO:0000313" key="9">
    <source>
        <dbReference type="Proteomes" id="UP001139485"/>
    </source>
</evidence>
<dbReference type="Gene3D" id="1.20.1250.20">
    <property type="entry name" value="MFS general substrate transporter like domains"/>
    <property type="match status" value="1"/>
</dbReference>
<gene>
    <name evidence="8" type="ORF">M8330_19090</name>
</gene>
<dbReference type="Pfam" id="PF07690">
    <property type="entry name" value="MFS_1"/>
    <property type="match status" value="1"/>
</dbReference>
<feature type="transmembrane region" description="Helical" evidence="6">
    <location>
        <begin position="259"/>
        <end position="279"/>
    </location>
</feature>
<sequence length="421" mass="43603">MTSLRGHHDFRLLWIGQTVSQLGASISSFAFPLLGFALTGSTLLASTIGAVHLLGLVLTLLPAGVLADRVDKRRLMRGALLAGTLGYASLAAALATGAPHLAHLLAVAFVGGVAAGLFDPAESAAVRQVVTREQLPAALSLNQARQHVASLTGGPLGGLLYGLTRWAPFLADAASYALAWLLLGRLRTDLGPAPRPADEADAPAGLRALRHELAQGLVFVWRHPFMRVLTLWSASANLAINTLFGVAVLRLVTLGVHPFRIGLVETAAGLAGIVGAVLAPRIIERTPTGALTVLIAWTPVPLLVPMALWPHPAVVGAGVALVLLPNAAGNAGIGAYRTLITPDHLLARVQSAMQLASMSVMPLSPLLAGLLLEVLPGTVAVLATGLVCALSALVPTLSRTVRSVPRPDRWPTSPEVATVAT</sequence>
<accession>A0A9X2DB11</accession>
<evidence type="ECO:0000256" key="4">
    <source>
        <dbReference type="ARBA" id="ARBA00022989"/>
    </source>
</evidence>
<keyword evidence="4 6" id="KW-1133">Transmembrane helix</keyword>
<dbReference type="PANTHER" id="PTHR23513:SF6">
    <property type="entry name" value="MAJOR FACILITATOR SUPERFAMILY ASSOCIATED DOMAIN-CONTAINING PROTEIN"/>
    <property type="match status" value="1"/>
</dbReference>
<dbReference type="Proteomes" id="UP001139485">
    <property type="component" value="Unassembled WGS sequence"/>
</dbReference>
<evidence type="ECO:0000256" key="6">
    <source>
        <dbReference type="SAM" id="Phobius"/>
    </source>
</evidence>
<keyword evidence="9" id="KW-1185">Reference proteome</keyword>
<feature type="transmembrane region" description="Helical" evidence="6">
    <location>
        <begin position="352"/>
        <end position="372"/>
    </location>
</feature>
<dbReference type="EMBL" id="JAMOIL010000034">
    <property type="protein sequence ID" value="MCM0622400.1"/>
    <property type="molecule type" value="Genomic_DNA"/>
</dbReference>
<feature type="transmembrane region" description="Helical" evidence="6">
    <location>
        <begin position="12"/>
        <end position="37"/>
    </location>
</feature>
<evidence type="ECO:0000259" key="7">
    <source>
        <dbReference type="PROSITE" id="PS50850"/>
    </source>
</evidence>
<feature type="transmembrane region" description="Helical" evidence="6">
    <location>
        <begin position="78"/>
        <end position="95"/>
    </location>
</feature>
<protein>
    <submittedName>
        <fullName evidence="8">MFS transporter</fullName>
    </submittedName>
</protein>
<evidence type="ECO:0000256" key="5">
    <source>
        <dbReference type="ARBA" id="ARBA00023136"/>
    </source>
</evidence>
<feature type="transmembrane region" description="Helical" evidence="6">
    <location>
        <begin position="291"/>
        <end position="309"/>
    </location>
</feature>
<dbReference type="AlphaFoldDB" id="A0A9X2DB11"/>
<dbReference type="PANTHER" id="PTHR23513">
    <property type="entry name" value="INTEGRAL MEMBRANE EFFLUX PROTEIN-RELATED"/>
    <property type="match status" value="1"/>
</dbReference>
<dbReference type="InterPro" id="IPR020846">
    <property type="entry name" value="MFS_dom"/>
</dbReference>
<feature type="transmembrane region" description="Helical" evidence="6">
    <location>
        <begin position="101"/>
        <end position="118"/>
    </location>
</feature>
<dbReference type="PROSITE" id="PS50850">
    <property type="entry name" value="MFS"/>
    <property type="match status" value="1"/>
</dbReference>
<dbReference type="InterPro" id="IPR011701">
    <property type="entry name" value="MFS"/>
</dbReference>
<feature type="transmembrane region" description="Helical" evidence="6">
    <location>
        <begin position="315"/>
        <end position="340"/>
    </location>
</feature>
<evidence type="ECO:0000256" key="3">
    <source>
        <dbReference type="ARBA" id="ARBA00022692"/>
    </source>
</evidence>
<keyword evidence="5 6" id="KW-0472">Membrane</keyword>
<feature type="domain" description="Major facilitator superfamily (MFS) profile" evidence="7">
    <location>
        <begin position="9"/>
        <end position="421"/>
    </location>
</feature>